<feature type="compositionally biased region" description="Polar residues" evidence="1">
    <location>
        <begin position="65"/>
        <end position="81"/>
    </location>
</feature>
<dbReference type="InterPro" id="IPR025312">
    <property type="entry name" value="DUF4216"/>
</dbReference>
<dbReference type="Pfam" id="PF13952">
    <property type="entry name" value="DUF4216"/>
    <property type="match status" value="1"/>
</dbReference>
<comment type="caution">
    <text evidence="3">The sequence shown here is derived from an EMBL/GenBank/DDBJ whole genome shotgun (WGS) entry which is preliminary data.</text>
</comment>
<dbReference type="Proteomes" id="UP000796880">
    <property type="component" value="Unassembled WGS sequence"/>
</dbReference>
<feature type="region of interest" description="Disordered" evidence="1">
    <location>
        <begin position="43"/>
        <end position="81"/>
    </location>
</feature>
<evidence type="ECO:0000256" key="1">
    <source>
        <dbReference type="SAM" id="MobiDB-lite"/>
    </source>
</evidence>
<evidence type="ECO:0000313" key="4">
    <source>
        <dbReference type="Proteomes" id="UP000796880"/>
    </source>
</evidence>
<protein>
    <recommendedName>
        <fullName evidence="2">DUF4216 domain-containing protein</fullName>
    </recommendedName>
</protein>
<sequence length="118" mass="13330">MFKCDWWDIGHRGRSHIDEYGFFSVNMPRTWYNDDPYILANQAKELPQQSGSANNAAFQLPHQHGSASTGKGKSQSLLPTRTSPRKTINVRLFGARKVIVDDPSRAKEAVVESQEINQ</sequence>
<evidence type="ECO:0000259" key="2">
    <source>
        <dbReference type="Pfam" id="PF13952"/>
    </source>
</evidence>
<evidence type="ECO:0000313" key="3">
    <source>
        <dbReference type="EMBL" id="KAF3458011.1"/>
    </source>
</evidence>
<gene>
    <name evidence="3" type="ORF">FNV43_RR02674</name>
</gene>
<dbReference type="OrthoDB" id="1878503at2759"/>
<dbReference type="AlphaFoldDB" id="A0A8K0HRX0"/>
<proteinExistence type="predicted"/>
<reference evidence="3" key="1">
    <citation type="submission" date="2020-03" db="EMBL/GenBank/DDBJ databases">
        <title>A high-quality chromosome-level genome assembly of a woody plant with both climbing and erect habits, Rhamnella rubrinervis.</title>
        <authorList>
            <person name="Lu Z."/>
            <person name="Yang Y."/>
            <person name="Zhu X."/>
            <person name="Sun Y."/>
        </authorList>
    </citation>
    <scope>NUCLEOTIDE SEQUENCE</scope>
    <source>
        <strain evidence="3">BYM</strain>
        <tissue evidence="3">Leaf</tissue>
    </source>
</reference>
<accession>A0A8K0HRX0</accession>
<keyword evidence="4" id="KW-1185">Reference proteome</keyword>
<feature type="domain" description="DUF4216" evidence="2">
    <location>
        <begin position="1"/>
        <end position="45"/>
    </location>
</feature>
<dbReference type="EMBL" id="VOIH02000001">
    <property type="protein sequence ID" value="KAF3458011.1"/>
    <property type="molecule type" value="Genomic_DNA"/>
</dbReference>
<organism evidence="3 4">
    <name type="scientific">Rhamnella rubrinervis</name>
    <dbReference type="NCBI Taxonomy" id="2594499"/>
    <lineage>
        <taxon>Eukaryota</taxon>
        <taxon>Viridiplantae</taxon>
        <taxon>Streptophyta</taxon>
        <taxon>Embryophyta</taxon>
        <taxon>Tracheophyta</taxon>
        <taxon>Spermatophyta</taxon>
        <taxon>Magnoliopsida</taxon>
        <taxon>eudicotyledons</taxon>
        <taxon>Gunneridae</taxon>
        <taxon>Pentapetalae</taxon>
        <taxon>rosids</taxon>
        <taxon>fabids</taxon>
        <taxon>Rosales</taxon>
        <taxon>Rhamnaceae</taxon>
        <taxon>rhamnoid group</taxon>
        <taxon>Rhamneae</taxon>
        <taxon>Rhamnella</taxon>
    </lineage>
</organism>
<name>A0A8K0HRX0_9ROSA</name>
<feature type="compositionally biased region" description="Polar residues" evidence="1">
    <location>
        <begin position="47"/>
        <end position="57"/>
    </location>
</feature>